<dbReference type="Ensembl" id="ENSOKIT00005094859.1">
    <property type="protein sequence ID" value="ENSOKIP00005088748.1"/>
    <property type="gene ID" value="ENSOKIG00005038711.1"/>
</dbReference>
<dbReference type="Proteomes" id="UP000694557">
    <property type="component" value="Unassembled WGS sequence"/>
</dbReference>
<dbReference type="GeneTree" id="ENSGT00990000204094"/>
<protein>
    <submittedName>
        <fullName evidence="1">Uncharacterized protein</fullName>
    </submittedName>
</protein>
<proteinExistence type="predicted"/>
<keyword evidence="2" id="KW-1185">Reference proteome</keyword>
<organism evidence="1 2">
    <name type="scientific">Oncorhynchus kisutch</name>
    <name type="common">Coho salmon</name>
    <name type="synonym">Salmo kisutch</name>
    <dbReference type="NCBI Taxonomy" id="8019"/>
    <lineage>
        <taxon>Eukaryota</taxon>
        <taxon>Metazoa</taxon>
        <taxon>Chordata</taxon>
        <taxon>Craniata</taxon>
        <taxon>Vertebrata</taxon>
        <taxon>Euteleostomi</taxon>
        <taxon>Actinopterygii</taxon>
        <taxon>Neopterygii</taxon>
        <taxon>Teleostei</taxon>
        <taxon>Protacanthopterygii</taxon>
        <taxon>Salmoniformes</taxon>
        <taxon>Salmonidae</taxon>
        <taxon>Salmoninae</taxon>
        <taxon>Oncorhynchus</taxon>
    </lineage>
</organism>
<evidence type="ECO:0000313" key="2">
    <source>
        <dbReference type="Proteomes" id="UP000694557"/>
    </source>
</evidence>
<dbReference type="AlphaFoldDB" id="A0A8C7JWP8"/>
<name>A0A8C7JWP8_ONCKI</name>
<accession>A0A8C7JWP8</accession>
<reference evidence="1" key="2">
    <citation type="submission" date="2025-09" db="UniProtKB">
        <authorList>
            <consortium name="Ensembl"/>
        </authorList>
    </citation>
    <scope>IDENTIFICATION</scope>
</reference>
<evidence type="ECO:0000313" key="1">
    <source>
        <dbReference type="Ensembl" id="ENSOKIP00005088748.1"/>
    </source>
</evidence>
<sequence>MPADNVDVALVKEEQVIIHELHNVPNAFATLIGLLCCLNMGYPKMFEVVQKIFLKILVQITTVEVHGLKNRLLIYLCVACLTCS</sequence>
<reference evidence="1" key="1">
    <citation type="submission" date="2025-08" db="UniProtKB">
        <authorList>
            <consortium name="Ensembl"/>
        </authorList>
    </citation>
    <scope>IDENTIFICATION</scope>
</reference>